<gene>
    <name evidence="2" type="ORF">GOBAR_AA00968</name>
</gene>
<sequence>MCEHHQLVRPTLTRPNRYSGLDRAGWEASAEALKDEVAPWVFCFFEAGTTTLDLLRVFVMVCLKEEKNSSLSKASPKAKKRLGGRWWSDRGVCCVTRVKEREMNERGKWGGSMEWERKGEGSGTTGNGGVRFDWNRTTGKNGIREKRMEGREGAARGCGALGKGRVAGSVGGKGGRKNG</sequence>
<feature type="compositionally biased region" description="Basic and acidic residues" evidence="1">
    <location>
        <begin position="142"/>
        <end position="154"/>
    </location>
</feature>
<dbReference type="AlphaFoldDB" id="A0A2P5YVI4"/>
<reference evidence="2 3" key="1">
    <citation type="submission" date="2015-01" db="EMBL/GenBank/DDBJ databases">
        <title>Genome of allotetraploid Gossypium barbadense reveals genomic plasticity and fiber elongation in cotton evolution.</title>
        <authorList>
            <person name="Chen X."/>
            <person name="Liu X."/>
            <person name="Zhao B."/>
            <person name="Zheng H."/>
            <person name="Hu Y."/>
            <person name="Lu G."/>
            <person name="Yang C."/>
            <person name="Chen J."/>
            <person name="Shan C."/>
            <person name="Zhang L."/>
            <person name="Zhou Y."/>
            <person name="Wang L."/>
            <person name="Guo W."/>
            <person name="Bai Y."/>
            <person name="Ruan J."/>
            <person name="Shangguan X."/>
            <person name="Mao Y."/>
            <person name="Jiang J."/>
            <person name="Zhu Y."/>
            <person name="Lei J."/>
            <person name="Kang H."/>
            <person name="Chen S."/>
            <person name="He X."/>
            <person name="Wang R."/>
            <person name="Wang Y."/>
            <person name="Chen J."/>
            <person name="Wang L."/>
            <person name="Yu S."/>
            <person name="Wang B."/>
            <person name="Wei J."/>
            <person name="Song S."/>
            <person name="Lu X."/>
            <person name="Gao Z."/>
            <person name="Gu W."/>
            <person name="Deng X."/>
            <person name="Ma D."/>
            <person name="Wang S."/>
            <person name="Liang W."/>
            <person name="Fang L."/>
            <person name="Cai C."/>
            <person name="Zhu X."/>
            <person name="Zhou B."/>
            <person name="Zhang Y."/>
            <person name="Chen Z."/>
            <person name="Xu S."/>
            <person name="Zhu R."/>
            <person name="Wang S."/>
            <person name="Zhang T."/>
            <person name="Zhao G."/>
        </authorList>
    </citation>
    <scope>NUCLEOTIDE SEQUENCE [LARGE SCALE GENOMIC DNA]</scope>
    <source>
        <strain evidence="3">cv. Xinhai21</strain>
        <tissue evidence="2">Leaf</tissue>
    </source>
</reference>
<feature type="compositionally biased region" description="Basic and acidic residues" evidence="1">
    <location>
        <begin position="111"/>
        <end position="120"/>
    </location>
</feature>
<dbReference type="Proteomes" id="UP000239757">
    <property type="component" value="Unassembled WGS sequence"/>
</dbReference>
<organism evidence="2 3">
    <name type="scientific">Gossypium barbadense</name>
    <name type="common">Sea Island cotton</name>
    <name type="synonym">Hibiscus barbadensis</name>
    <dbReference type="NCBI Taxonomy" id="3634"/>
    <lineage>
        <taxon>Eukaryota</taxon>
        <taxon>Viridiplantae</taxon>
        <taxon>Streptophyta</taxon>
        <taxon>Embryophyta</taxon>
        <taxon>Tracheophyta</taxon>
        <taxon>Spermatophyta</taxon>
        <taxon>Magnoliopsida</taxon>
        <taxon>eudicotyledons</taxon>
        <taxon>Gunneridae</taxon>
        <taxon>Pentapetalae</taxon>
        <taxon>rosids</taxon>
        <taxon>malvids</taxon>
        <taxon>Malvales</taxon>
        <taxon>Malvaceae</taxon>
        <taxon>Malvoideae</taxon>
        <taxon>Gossypium</taxon>
    </lineage>
</organism>
<feature type="compositionally biased region" description="Low complexity" evidence="1">
    <location>
        <begin position="155"/>
        <end position="168"/>
    </location>
</feature>
<proteinExistence type="predicted"/>
<evidence type="ECO:0000313" key="2">
    <source>
        <dbReference type="EMBL" id="PPS19618.1"/>
    </source>
</evidence>
<evidence type="ECO:0000256" key="1">
    <source>
        <dbReference type="SAM" id="MobiDB-lite"/>
    </source>
</evidence>
<protein>
    <submittedName>
        <fullName evidence="2">Uncharacterized protein</fullName>
    </submittedName>
</protein>
<accession>A0A2P5YVI4</accession>
<name>A0A2P5YVI4_GOSBA</name>
<dbReference type="EMBL" id="KZ662748">
    <property type="protein sequence ID" value="PPS19618.1"/>
    <property type="molecule type" value="Genomic_DNA"/>
</dbReference>
<evidence type="ECO:0000313" key="3">
    <source>
        <dbReference type="Proteomes" id="UP000239757"/>
    </source>
</evidence>
<feature type="region of interest" description="Disordered" evidence="1">
    <location>
        <begin position="111"/>
        <end position="179"/>
    </location>
</feature>